<dbReference type="PANTHER" id="PTHR45797:SF1">
    <property type="entry name" value="HELICASE ARIP4"/>
    <property type="match status" value="1"/>
</dbReference>
<feature type="region of interest" description="Disordered" evidence="10">
    <location>
        <begin position="1"/>
        <end position="26"/>
    </location>
</feature>
<dbReference type="Gene3D" id="3.40.50.10810">
    <property type="entry name" value="Tandem AAA-ATPase domain"/>
    <property type="match status" value="1"/>
</dbReference>
<dbReference type="OrthoDB" id="2020972at2759"/>
<keyword evidence="6" id="KW-0067">ATP-binding</keyword>
<dbReference type="GO" id="GO:0004386">
    <property type="term" value="F:helicase activity"/>
    <property type="evidence" value="ECO:0007669"/>
    <property type="project" value="UniProtKB-KW"/>
</dbReference>
<keyword evidence="4" id="KW-0378">Hydrolase</keyword>
<keyword evidence="3" id="KW-0547">Nucleotide-binding</keyword>
<dbReference type="GO" id="GO:0003677">
    <property type="term" value="F:DNA binding"/>
    <property type="evidence" value="ECO:0007669"/>
    <property type="project" value="UniProtKB-KW"/>
</dbReference>
<keyword evidence="7" id="KW-0238">DNA-binding</keyword>
<dbReference type="InterPro" id="IPR001650">
    <property type="entry name" value="Helicase_C-like"/>
</dbReference>
<feature type="region of interest" description="Disordered" evidence="10">
    <location>
        <begin position="638"/>
        <end position="663"/>
    </location>
</feature>
<dbReference type="InterPro" id="IPR014001">
    <property type="entry name" value="Helicase_ATP-bd"/>
</dbReference>
<keyword evidence="8" id="KW-0539">Nucleus</keyword>
<keyword evidence="5" id="KW-0347">Helicase</keyword>
<evidence type="ECO:0000313" key="14">
    <source>
        <dbReference type="Proteomes" id="UP000799536"/>
    </source>
</evidence>
<keyword evidence="14" id="KW-1185">Reference proteome</keyword>
<dbReference type="EMBL" id="ML993895">
    <property type="protein sequence ID" value="KAF2203699.1"/>
    <property type="molecule type" value="Genomic_DNA"/>
</dbReference>
<dbReference type="InterPro" id="IPR038718">
    <property type="entry name" value="SNF2-like_sf"/>
</dbReference>
<dbReference type="InterPro" id="IPR000330">
    <property type="entry name" value="SNF2_N"/>
</dbReference>
<evidence type="ECO:0000259" key="11">
    <source>
        <dbReference type="PROSITE" id="PS51192"/>
    </source>
</evidence>
<dbReference type="AlphaFoldDB" id="A0A9P4JSP1"/>
<dbReference type="Pfam" id="PF24580">
    <property type="entry name" value="DUF7607"/>
    <property type="match status" value="1"/>
</dbReference>
<dbReference type="PROSITE" id="PS51192">
    <property type="entry name" value="HELICASE_ATP_BIND_1"/>
    <property type="match status" value="1"/>
</dbReference>
<feature type="coiled-coil region" evidence="9">
    <location>
        <begin position="129"/>
        <end position="156"/>
    </location>
</feature>
<feature type="region of interest" description="Disordered" evidence="10">
    <location>
        <begin position="983"/>
        <end position="1025"/>
    </location>
</feature>
<dbReference type="GO" id="GO:0005524">
    <property type="term" value="F:ATP binding"/>
    <property type="evidence" value="ECO:0007669"/>
    <property type="project" value="UniProtKB-KW"/>
</dbReference>
<evidence type="ECO:0000256" key="3">
    <source>
        <dbReference type="ARBA" id="ARBA00022741"/>
    </source>
</evidence>
<dbReference type="Pfam" id="PF00176">
    <property type="entry name" value="SNF2-rel_dom"/>
    <property type="match status" value="1"/>
</dbReference>
<evidence type="ECO:0000256" key="7">
    <source>
        <dbReference type="ARBA" id="ARBA00023125"/>
    </source>
</evidence>
<dbReference type="SMART" id="SM00487">
    <property type="entry name" value="DEXDc"/>
    <property type="match status" value="1"/>
</dbReference>
<accession>A0A9P4JSP1</accession>
<dbReference type="SMART" id="SM00490">
    <property type="entry name" value="HELICc"/>
    <property type="match status" value="1"/>
</dbReference>
<comment type="similarity">
    <text evidence="2">Belongs to the SNF2/RAD54 helicase family.</text>
</comment>
<gene>
    <name evidence="13" type="ORF">GQ43DRAFT_411008</name>
</gene>
<evidence type="ECO:0000256" key="1">
    <source>
        <dbReference type="ARBA" id="ARBA00004123"/>
    </source>
</evidence>
<dbReference type="PANTHER" id="PTHR45797">
    <property type="entry name" value="RAD54-LIKE"/>
    <property type="match status" value="1"/>
</dbReference>
<evidence type="ECO:0000259" key="12">
    <source>
        <dbReference type="PROSITE" id="PS51194"/>
    </source>
</evidence>
<dbReference type="InterPro" id="IPR044574">
    <property type="entry name" value="ARIP4-like"/>
</dbReference>
<name>A0A9P4JSP1_9PLEO</name>
<evidence type="ECO:0000256" key="5">
    <source>
        <dbReference type="ARBA" id="ARBA00022806"/>
    </source>
</evidence>
<dbReference type="InterPro" id="IPR049730">
    <property type="entry name" value="SNF2/RAD54-like_C"/>
</dbReference>
<organism evidence="13 14">
    <name type="scientific">Delitschia confertaspora ATCC 74209</name>
    <dbReference type="NCBI Taxonomy" id="1513339"/>
    <lineage>
        <taxon>Eukaryota</taxon>
        <taxon>Fungi</taxon>
        <taxon>Dikarya</taxon>
        <taxon>Ascomycota</taxon>
        <taxon>Pezizomycotina</taxon>
        <taxon>Dothideomycetes</taxon>
        <taxon>Pleosporomycetidae</taxon>
        <taxon>Pleosporales</taxon>
        <taxon>Delitschiaceae</taxon>
        <taxon>Delitschia</taxon>
    </lineage>
</organism>
<evidence type="ECO:0000256" key="6">
    <source>
        <dbReference type="ARBA" id="ARBA00022840"/>
    </source>
</evidence>
<reference evidence="13" key="1">
    <citation type="journal article" date="2020" name="Stud. Mycol.">
        <title>101 Dothideomycetes genomes: a test case for predicting lifestyles and emergence of pathogens.</title>
        <authorList>
            <person name="Haridas S."/>
            <person name="Albert R."/>
            <person name="Binder M."/>
            <person name="Bloem J."/>
            <person name="Labutti K."/>
            <person name="Salamov A."/>
            <person name="Andreopoulos B."/>
            <person name="Baker S."/>
            <person name="Barry K."/>
            <person name="Bills G."/>
            <person name="Bluhm B."/>
            <person name="Cannon C."/>
            <person name="Castanera R."/>
            <person name="Culley D."/>
            <person name="Daum C."/>
            <person name="Ezra D."/>
            <person name="Gonzalez J."/>
            <person name="Henrissat B."/>
            <person name="Kuo A."/>
            <person name="Liang C."/>
            <person name="Lipzen A."/>
            <person name="Lutzoni F."/>
            <person name="Magnuson J."/>
            <person name="Mondo S."/>
            <person name="Nolan M."/>
            <person name="Ohm R."/>
            <person name="Pangilinan J."/>
            <person name="Park H.-J."/>
            <person name="Ramirez L."/>
            <person name="Alfaro M."/>
            <person name="Sun H."/>
            <person name="Tritt A."/>
            <person name="Yoshinaga Y."/>
            <person name="Zwiers L.-H."/>
            <person name="Turgeon B."/>
            <person name="Goodwin S."/>
            <person name="Spatafora J."/>
            <person name="Crous P."/>
            <person name="Grigoriev I."/>
        </authorList>
    </citation>
    <scope>NUCLEOTIDE SEQUENCE</scope>
    <source>
        <strain evidence="13">ATCC 74209</strain>
    </source>
</reference>
<feature type="domain" description="Helicase C-terminal" evidence="12">
    <location>
        <begin position="697"/>
        <end position="843"/>
    </location>
</feature>
<proteinExistence type="inferred from homology"/>
<evidence type="ECO:0000256" key="4">
    <source>
        <dbReference type="ARBA" id="ARBA00022801"/>
    </source>
</evidence>
<dbReference type="Gene3D" id="3.40.50.300">
    <property type="entry name" value="P-loop containing nucleotide triphosphate hydrolases"/>
    <property type="match status" value="1"/>
</dbReference>
<evidence type="ECO:0000313" key="13">
    <source>
        <dbReference type="EMBL" id="KAF2203699.1"/>
    </source>
</evidence>
<protein>
    <recommendedName>
        <fullName evidence="15">P-loop containing nucleoside triphosphate hydrolase protein</fullName>
    </recommendedName>
</protein>
<dbReference type="InterPro" id="IPR027417">
    <property type="entry name" value="P-loop_NTPase"/>
</dbReference>
<dbReference type="CDD" id="cd18793">
    <property type="entry name" value="SF2_C_SNF"/>
    <property type="match status" value="1"/>
</dbReference>
<dbReference type="SUPFAM" id="SSF52540">
    <property type="entry name" value="P-loop containing nucleoside triphosphate hydrolases"/>
    <property type="match status" value="2"/>
</dbReference>
<sequence length="1025" mass="117146">MLTTVAPLTEINNHQGARHPTGTDPSAFNSDFGEFSYLLDKYTVEDDEVLPVYGESFDDLVSCSPEAEHEIEPEPIETHLTIEEVEETIEEAVQGYKEKWRVTKLPLRKSMARGMWITSRSVGIQRCLITDTDRDIERLDHRLTKYRKEIAEHTWESQKALLDQCSILDVTVSDLEDALWRHSVYNLETEPPEVARPATRPRPAKVHDHEDSVSVSSGEEELVGGNISLQDIEELGVIGEEQEDEEWDEEEKDKEVAVNGEGYIYLHNSISSRIKPHQIDGVRFLWREIVTTGNESQGCLLAHTMGLGKTMQTITLLTTIAEAANSRDPKIRNQIPIHLRTSRTLIICPSSLITNWTEELDKWTTPELKLLLGFTHTARPDRSFRERLQAIEDWGGEQGGILLISFDIFRRLIHNKSLRKKPPPLTEAQHDNVKMWLLESPSLIVIDEAHKIKNDTTEIAKAVARFGLGGSKQSRIALTGTPLSNNLLEYFQMINWVHPKFLGTKEEFGTMYANIINEGLWADSTPYQYRRSLKWLRLFGNEIAPKVHRADLSVIKDELKPKTEFLITLPLTDVQLQAYQAFIDGQLSGTGAIKMHNIFNWSKWLTLLWNAPAIFFSKLESLEESNFKAKPRRGTRTGLITGIDGERRSASPRNGDDSLSGEGLSKHMINEQRQLYGQWKKDRSALDLSYKIQVLEKILHYCKWIGDQVLIFSHSVLTLDHLEAMFKRDGRSYQRLDGKTPVGDRQDHVDTFNEGYTNIYLISTKAGGLGLNLIGANRVVVMDFEYNPQDIEQAIGRSYRIGQKKPVFVYHLLTGGATESRMFNNSLFKKHLAVTVVDKKNVIRKAVMVLRDYLNPAEPVPQDDLDPYLGKDPDVLDKVLNNDQTKCQIRSIDLIEFHEDLTANLTPEELKEVAEMKVNFRRTREEEHLRDQRERLWKQLSLNMQATHAAPCPSEDVRRDRSSFGHLTLFPDLLRPNEKIPRPRSFSSAANPNFVVPNNRHVYRGGPEGQDDKDEETWEPRGTLM</sequence>
<dbReference type="Proteomes" id="UP000799536">
    <property type="component" value="Unassembled WGS sequence"/>
</dbReference>
<evidence type="ECO:0000256" key="10">
    <source>
        <dbReference type="SAM" id="MobiDB-lite"/>
    </source>
</evidence>
<keyword evidence="9" id="KW-0175">Coiled coil</keyword>
<evidence type="ECO:0000256" key="9">
    <source>
        <dbReference type="SAM" id="Coils"/>
    </source>
</evidence>
<dbReference type="GO" id="GO:0005634">
    <property type="term" value="C:nucleus"/>
    <property type="evidence" value="ECO:0007669"/>
    <property type="project" value="UniProtKB-SubCell"/>
</dbReference>
<evidence type="ECO:0000256" key="8">
    <source>
        <dbReference type="ARBA" id="ARBA00023242"/>
    </source>
</evidence>
<dbReference type="PROSITE" id="PS51194">
    <property type="entry name" value="HELICASE_CTER"/>
    <property type="match status" value="1"/>
</dbReference>
<dbReference type="InterPro" id="IPR056026">
    <property type="entry name" value="DUF7607"/>
</dbReference>
<evidence type="ECO:0008006" key="15">
    <source>
        <dbReference type="Google" id="ProtNLM"/>
    </source>
</evidence>
<comment type="subcellular location">
    <subcellularLocation>
        <location evidence="1">Nucleus</location>
    </subcellularLocation>
</comment>
<dbReference type="Pfam" id="PF00271">
    <property type="entry name" value="Helicase_C"/>
    <property type="match status" value="1"/>
</dbReference>
<dbReference type="GO" id="GO:0016887">
    <property type="term" value="F:ATP hydrolysis activity"/>
    <property type="evidence" value="ECO:0007669"/>
    <property type="project" value="InterPro"/>
</dbReference>
<evidence type="ECO:0000256" key="2">
    <source>
        <dbReference type="ARBA" id="ARBA00007025"/>
    </source>
</evidence>
<feature type="region of interest" description="Disordered" evidence="10">
    <location>
        <begin position="192"/>
        <end position="220"/>
    </location>
</feature>
<comment type="caution">
    <text evidence="13">The sequence shown here is derived from an EMBL/GenBank/DDBJ whole genome shotgun (WGS) entry which is preliminary data.</text>
</comment>
<feature type="domain" description="Helicase ATP-binding" evidence="11">
    <location>
        <begin position="290"/>
        <end position="500"/>
    </location>
</feature>